<accession>A0A0C9WBA3</accession>
<proteinExistence type="predicted"/>
<reference evidence="1 2" key="1">
    <citation type="submission" date="2014-04" db="EMBL/GenBank/DDBJ databases">
        <title>Evolutionary Origins and Diversification of the Mycorrhizal Mutualists.</title>
        <authorList>
            <consortium name="DOE Joint Genome Institute"/>
            <consortium name="Mycorrhizal Genomics Consortium"/>
            <person name="Kohler A."/>
            <person name="Kuo A."/>
            <person name="Nagy L.G."/>
            <person name="Floudas D."/>
            <person name="Copeland A."/>
            <person name="Barry K.W."/>
            <person name="Cichocki N."/>
            <person name="Veneault-Fourrey C."/>
            <person name="LaButti K."/>
            <person name="Lindquist E.A."/>
            <person name="Lipzen A."/>
            <person name="Lundell T."/>
            <person name="Morin E."/>
            <person name="Murat C."/>
            <person name="Riley R."/>
            <person name="Ohm R."/>
            <person name="Sun H."/>
            <person name="Tunlid A."/>
            <person name="Henrissat B."/>
            <person name="Grigoriev I.V."/>
            <person name="Hibbett D.S."/>
            <person name="Martin F."/>
        </authorList>
    </citation>
    <scope>NUCLEOTIDE SEQUENCE [LARGE SCALE GENOMIC DNA]</scope>
    <source>
        <strain evidence="1 2">MD-312</strain>
    </source>
</reference>
<dbReference type="EMBL" id="KN839866">
    <property type="protein sequence ID" value="KIJ61036.1"/>
    <property type="molecule type" value="Genomic_DNA"/>
</dbReference>
<evidence type="ECO:0000313" key="2">
    <source>
        <dbReference type="Proteomes" id="UP000053820"/>
    </source>
</evidence>
<dbReference type="OrthoDB" id="1681765at2759"/>
<evidence type="ECO:0000313" key="1">
    <source>
        <dbReference type="EMBL" id="KIJ61036.1"/>
    </source>
</evidence>
<dbReference type="AlphaFoldDB" id="A0A0C9WBA3"/>
<keyword evidence="2" id="KW-1185">Reference proteome</keyword>
<protein>
    <submittedName>
        <fullName evidence="1">Unplaced genomic scaffold scaffold_32, whole genome shotgun sequence</fullName>
    </submittedName>
</protein>
<gene>
    <name evidence="1" type="ORF">HYDPIDRAFT_97437</name>
</gene>
<dbReference type="Proteomes" id="UP000053820">
    <property type="component" value="Unassembled WGS sequence"/>
</dbReference>
<dbReference type="HOGENOM" id="CLU_2469381_0_0_1"/>
<organism evidence="1 2">
    <name type="scientific">Hydnomerulius pinastri MD-312</name>
    <dbReference type="NCBI Taxonomy" id="994086"/>
    <lineage>
        <taxon>Eukaryota</taxon>
        <taxon>Fungi</taxon>
        <taxon>Dikarya</taxon>
        <taxon>Basidiomycota</taxon>
        <taxon>Agaricomycotina</taxon>
        <taxon>Agaricomycetes</taxon>
        <taxon>Agaricomycetidae</taxon>
        <taxon>Boletales</taxon>
        <taxon>Boletales incertae sedis</taxon>
        <taxon>Leucogyrophana</taxon>
    </lineage>
</organism>
<name>A0A0C9WBA3_9AGAM</name>
<sequence>MPHFSSKCDQVNLWSSEVTLPNSPSFPQLDLTSQARIPAALSAIYNFIWIHNPCEGDFPNSHEPIVIDEDGFGGEVSKYLNQVSRYLI</sequence>